<name>A0A431UL55_STEMA</name>
<gene>
    <name evidence="1" type="ORF">EKL94_06460</name>
</gene>
<organism evidence="1 2">
    <name type="scientific">Stenotrophomonas maltophilia</name>
    <name type="common">Pseudomonas maltophilia</name>
    <name type="synonym">Xanthomonas maltophilia</name>
    <dbReference type="NCBI Taxonomy" id="40324"/>
    <lineage>
        <taxon>Bacteria</taxon>
        <taxon>Pseudomonadati</taxon>
        <taxon>Pseudomonadota</taxon>
        <taxon>Gammaproteobacteria</taxon>
        <taxon>Lysobacterales</taxon>
        <taxon>Lysobacteraceae</taxon>
        <taxon>Stenotrophomonas</taxon>
        <taxon>Stenotrophomonas maltophilia group</taxon>
    </lineage>
</organism>
<comment type="caution">
    <text evidence="1">The sequence shown here is derived from an EMBL/GenBank/DDBJ whole genome shotgun (WGS) entry which is preliminary data.</text>
</comment>
<evidence type="ECO:0000313" key="2">
    <source>
        <dbReference type="Proteomes" id="UP000271705"/>
    </source>
</evidence>
<dbReference type="EMBL" id="RXLZ01000013">
    <property type="protein sequence ID" value="RTQ90548.1"/>
    <property type="molecule type" value="Genomic_DNA"/>
</dbReference>
<sequence>MQAVVRWVCTDHDLSDWDFSRFQSGGAFSACVITESDDHSAADALVGKGERPAVERIRTHLRTGWRNTVSS</sequence>
<dbReference type="AlphaFoldDB" id="A0A431UL55"/>
<protein>
    <submittedName>
        <fullName evidence="1">Uncharacterized protein</fullName>
    </submittedName>
</protein>
<dbReference type="Proteomes" id="UP000271705">
    <property type="component" value="Unassembled WGS sequence"/>
</dbReference>
<reference evidence="1 2" key="1">
    <citation type="submission" date="2018-12" db="EMBL/GenBank/DDBJ databases">
        <authorList>
            <person name="Kartti S."/>
            <person name="Manni A."/>
            <person name="Chemao El Fihri M.W."/>
            <person name="Laamarti M."/>
            <person name="Temsamani L."/>
            <person name="El Jamali J.E."/>
            <person name="Ouadghiri M."/>
            <person name="Ibrahimi A."/>
            <person name="Filati-Maltouf A."/>
        </authorList>
    </citation>
    <scope>NUCLEOTIDE SEQUENCE [LARGE SCALE GENOMIC DNA]</scope>
    <source>
        <strain evidence="1 2">MDMC339</strain>
    </source>
</reference>
<evidence type="ECO:0000313" key="1">
    <source>
        <dbReference type="EMBL" id="RTQ90548.1"/>
    </source>
</evidence>
<proteinExistence type="predicted"/>
<accession>A0A431UL55</accession>